<evidence type="ECO:0008006" key="3">
    <source>
        <dbReference type="Google" id="ProtNLM"/>
    </source>
</evidence>
<name>A0A1X1YYB3_9MYCO</name>
<dbReference type="Proteomes" id="UP000193781">
    <property type="component" value="Unassembled WGS sequence"/>
</dbReference>
<accession>A0A1X1YYB3</accession>
<reference evidence="1 2" key="1">
    <citation type="submission" date="2016-01" db="EMBL/GenBank/DDBJ databases">
        <title>The new phylogeny of the genus Mycobacterium.</title>
        <authorList>
            <person name="Tarcisio F."/>
            <person name="Conor M."/>
            <person name="Antonella G."/>
            <person name="Elisabetta G."/>
            <person name="Giulia F.S."/>
            <person name="Sara T."/>
            <person name="Anna F."/>
            <person name="Clotilde B."/>
            <person name="Roberto B."/>
            <person name="Veronica D.S."/>
            <person name="Fabio R."/>
            <person name="Monica P."/>
            <person name="Olivier J."/>
            <person name="Enrico T."/>
            <person name="Nicola S."/>
        </authorList>
    </citation>
    <scope>NUCLEOTIDE SEQUENCE [LARGE SCALE GENOMIC DNA]</scope>
    <source>
        <strain evidence="1 2">DSM 44803</strain>
    </source>
</reference>
<organism evidence="1 2">
    <name type="scientific">Mycobacterium nebraskense</name>
    <dbReference type="NCBI Taxonomy" id="244292"/>
    <lineage>
        <taxon>Bacteria</taxon>
        <taxon>Bacillati</taxon>
        <taxon>Actinomycetota</taxon>
        <taxon>Actinomycetes</taxon>
        <taxon>Mycobacteriales</taxon>
        <taxon>Mycobacteriaceae</taxon>
        <taxon>Mycobacterium</taxon>
    </lineage>
</organism>
<protein>
    <recommendedName>
        <fullName evidence="3">PE domain-containing protein</fullName>
    </recommendedName>
</protein>
<sequence length="77" mass="7711">MAAAPIQPSIHPICTPGTDPMSMAVSAVAADWPAVHEALTTNRATQVGELAAANGGTEANLSAAEATNVEQITGIEV</sequence>
<evidence type="ECO:0000313" key="1">
    <source>
        <dbReference type="EMBL" id="ORW16077.1"/>
    </source>
</evidence>
<gene>
    <name evidence="1" type="ORF">AWC17_15150</name>
</gene>
<evidence type="ECO:0000313" key="2">
    <source>
        <dbReference type="Proteomes" id="UP000193781"/>
    </source>
</evidence>
<keyword evidence="2" id="KW-1185">Reference proteome</keyword>
<proteinExistence type="predicted"/>
<dbReference type="EMBL" id="LQPH01000164">
    <property type="protein sequence ID" value="ORW16077.1"/>
    <property type="molecule type" value="Genomic_DNA"/>
</dbReference>
<dbReference type="AlphaFoldDB" id="A0A1X1YYB3"/>
<comment type="caution">
    <text evidence="1">The sequence shown here is derived from an EMBL/GenBank/DDBJ whole genome shotgun (WGS) entry which is preliminary data.</text>
</comment>